<comment type="caution">
    <text evidence="2">The sequence shown here is derived from an EMBL/GenBank/DDBJ whole genome shotgun (WGS) entry which is preliminary data.</text>
</comment>
<reference evidence="2" key="2">
    <citation type="submission" date="2021-04" db="EMBL/GenBank/DDBJ databases">
        <authorList>
            <person name="Gilroy R."/>
        </authorList>
    </citation>
    <scope>NUCLEOTIDE SEQUENCE</scope>
    <source>
        <strain evidence="2">ChiHjej12B11-9195</strain>
    </source>
</reference>
<dbReference type="AlphaFoldDB" id="A0A9D1ZQM6"/>
<feature type="transmembrane region" description="Helical" evidence="1">
    <location>
        <begin position="82"/>
        <end position="99"/>
    </location>
</feature>
<evidence type="ECO:0000313" key="3">
    <source>
        <dbReference type="Proteomes" id="UP000824134"/>
    </source>
</evidence>
<evidence type="ECO:0000313" key="2">
    <source>
        <dbReference type="EMBL" id="HIY94657.1"/>
    </source>
</evidence>
<protein>
    <submittedName>
        <fullName evidence="2">Uncharacterized protein</fullName>
    </submittedName>
</protein>
<organism evidence="2 3">
    <name type="scientific">Candidatus Rothia avicola</name>
    <dbReference type="NCBI Taxonomy" id="2840478"/>
    <lineage>
        <taxon>Bacteria</taxon>
        <taxon>Bacillati</taxon>
        <taxon>Actinomycetota</taxon>
        <taxon>Actinomycetes</taxon>
        <taxon>Micrococcales</taxon>
        <taxon>Micrococcaceae</taxon>
        <taxon>Rothia</taxon>
    </lineage>
</organism>
<keyword evidence="1" id="KW-0472">Membrane</keyword>
<feature type="transmembrane region" description="Helical" evidence="1">
    <location>
        <begin position="111"/>
        <end position="129"/>
    </location>
</feature>
<keyword evidence="1" id="KW-0812">Transmembrane</keyword>
<dbReference type="Proteomes" id="UP000824134">
    <property type="component" value="Unassembled WGS sequence"/>
</dbReference>
<name>A0A9D1ZQM6_9MICC</name>
<gene>
    <name evidence="2" type="ORF">H9821_03195</name>
</gene>
<keyword evidence="1" id="KW-1133">Transmembrane helix</keyword>
<dbReference type="EMBL" id="DXCN01000029">
    <property type="protein sequence ID" value="HIY94657.1"/>
    <property type="molecule type" value="Genomic_DNA"/>
</dbReference>
<proteinExistence type="predicted"/>
<reference evidence="2" key="1">
    <citation type="journal article" date="2021" name="PeerJ">
        <title>Extensive microbial diversity within the chicken gut microbiome revealed by metagenomics and culture.</title>
        <authorList>
            <person name="Gilroy R."/>
            <person name="Ravi A."/>
            <person name="Getino M."/>
            <person name="Pursley I."/>
            <person name="Horton D.L."/>
            <person name="Alikhan N.F."/>
            <person name="Baker D."/>
            <person name="Gharbi K."/>
            <person name="Hall N."/>
            <person name="Watson M."/>
            <person name="Adriaenssens E.M."/>
            <person name="Foster-Nyarko E."/>
            <person name="Jarju S."/>
            <person name="Secka A."/>
            <person name="Antonio M."/>
            <person name="Oren A."/>
            <person name="Chaudhuri R.R."/>
            <person name="La Ragione R."/>
            <person name="Hildebrand F."/>
            <person name="Pallen M.J."/>
        </authorList>
    </citation>
    <scope>NUCLEOTIDE SEQUENCE</scope>
    <source>
        <strain evidence="2">ChiHjej12B11-9195</strain>
    </source>
</reference>
<sequence>MTEQTIQSQPAVQQASAPYTYEERIGNRWAPALLYTAGVAFVAVAIMHQVYPLMYVGLGCVMTHSFVFARQPEQAAPSSIKSSYKIASTLVYVVALIALLEPAINGDAQEIWRLITIIALGFTFSRWVMTGYHPLSQEQE</sequence>
<feature type="transmembrane region" description="Helical" evidence="1">
    <location>
        <begin position="29"/>
        <end position="47"/>
    </location>
</feature>
<evidence type="ECO:0000256" key="1">
    <source>
        <dbReference type="SAM" id="Phobius"/>
    </source>
</evidence>
<accession>A0A9D1ZQM6</accession>